<name>A0A1X2J210_9FUNG</name>
<feature type="region of interest" description="Disordered" evidence="1">
    <location>
        <begin position="44"/>
        <end position="82"/>
    </location>
</feature>
<feature type="domain" description="DUF8032" evidence="2">
    <location>
        <begin position="342"/>
        <end position="435"/>
    </location>
</feature>
<accession>A0A1X2J210</accession>
<dbReference type="InterPro" id="IPR058345">
    <property type="entry name" value="DUF8032"/>
</dbReference>
<sequence>MDPNSMLLQDFIDAPSKAESILDNLTTEQIQLIEATINSVKKRKLTNSAAPPSPPSESEDTPLPFTNGAGTTRVSNTNIASNTLPQSTQSTVAAVIANALATAMSNAVANSLQQQQQQQQQEKQQAEQQVSRTDISKQQASPKPPTEPLAQVKNGVEWVSFVYSHNRVMKNYTIRTDLHTICLEDIDDKFKTENCVYPRANLPKDQYKGNRWSYETECNVLGWKLAWLNRVDISGKRGLIQRAVDSYRNRYPSMRSRRVARQAKLMNGTLRKRKQRGDEEDALMELMTSLATSAGSSCSTTKNNNSNSNNNTPASAALNNNSHSYVTPTTLDTAIVKPASHPKTIAMEDLATGARCRIKINVETVSLDYIPHDFRLANSPFPRHLHATVSSGRTRSIEEKLCNELAWKLAWLNPKILAGKKNMLQRAIDLYRTKFIPSMPPRKHSSRQSAVFTLMNNTTSPITPLTTSALSAQNAQYQQIAKNDTSAHTTPAASASPTMSCISGTTASLDFADCLSLADENTPTDFTNNINNSDSMLLDSLSSSESPHLPPSFDESSTTISTSSGTNSVACTPSPPVSSELFQLAMDEMYDAFMLPPTASVDDDDTFMFTNLDGNNDDDAAKSNGISNVHNTGTKLYDPSFLASPSLPSSTLQQDLLVKLENVDDFADQLLDSFF</sequence>
<feature type="compositionally biased region" description="Polar residues" evidence="1">
    <location>
        <begin position="68"/>
        <end position="82"/>
    </location>
</feature>
<feature type="compositionally biased region" description="Low complexity" evidence="1">
    <location>
        <begin position="114"/>
        <end position="129"/>
    </location>
</feature>
<evidence type="ECO:0000313" key="4">
    <source>
        <dbReference type="Proteomes" id="UP000193560"/>
    </source>
</evidence>
<reference evidence="3 4" key="1">
    <citation type="submission" date="2016-07" db="EMBL/GenBank/DDBJ databases">
        <title>Pervasive Adenine N6-methylation of Active Genes in Fungi.</title>
        <authorList>
            <consortium name="DOE Joint Genome Institute"/>
            <person name="Mondo S.J."/>
            <person name="Dannebaum R.O."/>
            <person name="Kuo R.C."/>
            <person name="Labutti K."/>
            <person name="Haridas S."/>
            <person name="Kuo A."/>
            <person name="Salamov A."/>
            <person name="Ahrendt S.R."/>
            <person name="Lipzen A."/>
            <person name="Sullivan W."/>
            <person name="Andreopoulos W.B."/>
            <person name="Clum A."/>
            <person name="Lindquist E."/>
            <person name="Daum C."/>
            <person name="Ramamoorthy G.K."/>
            <person name="Gryganskyi A."/>
            <person name="Culley D."/>
            <person name="Magnuson J.K."/>
            <person name="James T.Y."/>
            <person name="O'Malley M.A."/>
            <person name="Stajich J.E."/>
            <person name="Spatafora J.W."/>
            <person name="Visel A."/>
            <person name="Grigoriev I.V."/>
        </authorList>
    </citation>
    <scope>NUCLEOTIDE SEQUENCE [LARGE SCALE GENOMIC DNA]</scope>
    <source>
        <strain evidence="3 4">NRRL 1336</strain>
    </source>
</reference>
<proteinExistence type="predicted"/>
<feature type="compositionally biased region" description="Polar residues" evidence="1">
    <location>
        <begin position="130"/>
        <end position="141"/>
    </location>
</feature>
<dbReference type="STRING" id="90262.A0A1X2J210"/>
<comment type="caution">
    <text evidence="3">The sequence shown here is derived from an EMBL/GenBank/DDBJ whole genome shotgun (WGS) entry which is preliminary data.</text>
</comment>
<organism evidence="3 4">
    <name type="scientific">Absidia repens</name>
    <dbReference type="NCBI Taxonomy" id="90262"/>
    <lineage>
        <taxon>Eukaryota</taxon>
        <taxon>Fungi</taxon>
        <taxon>Fungi incertae sedis</taxon>
        <taxon>Mucoromycota</taxon>
        <taxon>Mucoromycotina</taxon>
        <taxon>Mucoromycetes</taxon>
        <taxon>Mucorales</taxon>
        <taxon>Cunninghamellaceae</taxon>
        <taxon>Absidia</taxon>
    </lineage>
</organism>
<dbReference type="Pfam" id="PF26087">
    <property type="entry name" value="DUF8032"/>
    <property type="match status" value="2"/>
</dbReference>
<dbReference type="PANTHER" id="PTHR22949:SF0">
    <property type="entry name" value="RE27538P"/>
    <property type="match status" value="1"/>
</dbReference>
<dbReference type="Proteomes" id="UP000193560">
    <property type="component" value="Unassembled WGS sequence"/>
</dbReference>
<dbReference type="PANTHER" id="PTHR22949">
    <property type="entry name" value="WHITE COLLAR 2 PROTEIN WC2"/>
    <property type="match status" value="1"/>
</dbReference>
<dbReference type="EMBL" id="MCGE01000001">
    <property type="protein sequence ID" value="ORZ25831.1"/>
    <property type="molecule type" value="Genomic_DNA"/>
</dbReference>
<feature type="compositionally biased region" description="Low complexity" evidence="1">
    <location>
        <begin position="556"/>
        <end position="568"/>
    </location>
</feature>
<feature type="domain" description="DUF8032" evidence="2">
    <location>
        <begin position="157"/>
        <end position="250"/>
    </location>
</feature>
<evidence type="ECO:0000313" key="3">
    <source>
        <dbReference type="EMBL" id="ORZ25831.1"/>
    </source>
</evidence>
<feature type="compositionally biased region" description="Low complexity" evidence="1">
    <location>
        <begin position="537"/>
        <end position="547"/>
    </location>
</feature>
<gene>
    <name evidence="3" type="ORF">BCR42DRAFT_401019</name>
</gene>
<feature type="region of interest" description="Disordered" evidence="1">
    <location>
        <begin position="114"/>
        <end position="150"/>
    </location>
</feature>
<feature type="region of interest" description="Disordered" evidence="1">
    <location>
        <begin position="294"/>
        <end position="321"/>
    </location>
</feature>
<dbReference type="OrthoDB" id="5599902at2759"/>
<feature type="region of interest" description="Disordered" evidence="1">
    <location>
        <begin position="537"/>
        <end position="575"/>
    </location>
</feature>
<evidence type="ECO:0000256" key="1">
    <source>
        <dbReference type="SAM" id="MobiDB-lite"/>
    </source>
</evidence>
<feature type="compositionally biased region" description="Low complexity" evidence="1">
    <location>
        <begin position="296"/>
        <end position="321"/>
    </location>
</feature>
<keyword evidence="4" id="KW-1185">Reference proteome</keyword>
<evidence type="ECO:0000259" key="2">
    <source>
        <dbReference type="Pfam" id="PF26087"/>
    </source>
</evidence>
<protein>
    <recommendedName>
        <fullName evidence="2">DUF8032 domain-containing protein</fullName>
    </recommendedName>
</protein>
<dbReference type="AlphaFoldDB" id="A0A1X2J210"/>